<gene>
    <name evidence="1" type="ORF">GALMADRAFT_149116</name>
</gene>
<evidence type="ECO:0000313" key="1">
    <source>
        <dbReference type="EMBL" id="KDR64974.1"/>
    </source>
</evidence>
<dbReference type="AlphaFoldDB" id="A0A067SB61"/>
<name>A0A067SB61_GALM3</name>
<keyword evidence="2" id="KW-1185">Reference proteome</keyword>
<proteinExistence type="predicted"/>
<organism evidence="1 2">
    <name type="scientific">Galerina marginata (strain CBS 339.88)</name>
    <dbReference type="NCBI Taxonomy" id="685588"/>
    <lineage>
        <taxon>Eukaryota</taxon>
        <taxon>Fungi</taxon>
        <taxon>Dikarya</taxon>
        <taxon>Basidiomycota</taxon>
        <taxon>Agaricomycotina</taxon>
        <taxon>Agaricomycetes</taxon>
        <taxon>Agaricomycetidae</taxon>
        <taxon>Agaricales</taxon>
        <taxon>Agaricineae</taxon>
        <taxon>Strophariaceae</taxon>
        <taxon>Galerina</taxon>
    </lineage>
</organism>
<evidence type="ECO:0000313" key="2">
    <source>
        <dbReference type="Proteomes" id="UP000027222"/>
    </source>
</evidence>
<reference evidence="2" key="1">
    <citation type="journal article" date="2014" name="Proc. Natl. Acad. Sci. U.S.A.">
        <title>Extensive sampling of basidiomycete genomes demonstrates inadequacy of the white-rot/brown-rot paradigm for wood decay fungi.</title>
        <authorList>
            <person name="Riley R."/>
            <person name="Salamov A.A."/>
            <person name="Brown D.W."/>
            <person name="Nagy L.G."/>
            <person name="Floudas D."/>
            <person name="Held B.W."/>
            <person name="Levasseur A."/>
            <person name="Lombard V."/>
            <person name="Morin E."/>
            <person name="Otillar R."/>
            <person name="Lindquist E.A."/>
            <person name="Sun H."/>
            <person name="LaButti K.M."/>
            <person name="Schmutz J."/>
            <person name="Jabbour D."/>
            <person name="Luo H."/>
            <person name="Baker S.E."/>
            <person name="Pisabarro A.G."/>
            <person name="Walton J.D."/>
            <person name="Blanchette R.A."/>
            <person name="Henrissat B."/>
            <person name="Martin F."/>
            <person name="Cullen D."/>
            <person name="Hibbett D.S."/>
            <person name="Grigoriev I.V."/>
        </authorList>
    </citation>
    <scope>NUCLEOTIDE SEQUENCE [LARGE SCALE GENOMIC DNA]</scope>
    <source>
        <strain evidence="2">CBS 339.88</strain>
    </source>
</reference>
<dbReference type="EMBL" id="KL142621">
    <property type="protein sequence ID" value="KDR64974.1"/>
    <property type="molecule type" value="Genomic_DNA"/>
</dbReference>
<sequence length="114" mass="13531">MSFAVYFRRDELTTEQKRPERELAYERVANAVLGEMPRIEARYGVDHYLILIISGTDHTSGTDPRGPRKTAYGYRRVEQDRYRRIFFVHVFPDDIEWDTTYKVEFLQASDFCSP</sequence>
<dbReference type="Proteomes" id="UP000027222">
    <property type="component" value="Unassembled WGS sequence"/>
</dbReference>
<accession>A0A067SB61</accession>
<protein>
    <submittedName>
        <fullName evidence="1">Uncharacterized protein</fullName>
    </submittedName>
</protein>
<dbReference type="HOGENOM" id="CLU_2121272_0_0_1"/>